<organism evidence="1 2">
    <name type="scientific">Ambispora gerdemannii</name>
    <dbReference type="NCBI Taxonomy" id="144530"/>
    <lineage>
        <taxon>Eukaryota</taxon>
        <taxon>Fungi</taxon>
        <taxon>Fungi incertae sedis</taxon>
        <taxon>Mucoromycota</taxon>
        <taxon>Glomeromycotina</taxon>
        <taxon>Glomeromycetes</taxon>
        <taxon>Archaeosporales</taxon>
        <taxon>Ambisporaceae</taxon>
        <taxon>Ambispora</taxon>
    </lineage>
</organism>
<accession>A0A9N9DJL8</accession>
<protein>
    <submittedName>
        <fullName evidence="1">6160_t:CDS:1</fullName>
    </submittedName>
</protein>
<name>A0A9N9DJL8_9GLOM</name>
<evidence type="ECO:0000313" key="1">
    <source>
        <dbReference type="EMBL" id="CAG8638172.1"/>
    </source>
</evidence>
<dbReference type="AlphaFoldDB" id="A0A9N9DJL8"/>
<proteinExistence type="predicted"/>
<dbReference type="EMBL" id="CAJVPL010003768">
    <property type="protein sequence ID" value="CAG8638172.1"/>
    <property type="molecule type" value="Genomic_DNA"/>
</dbReference>
<comment type="caution">
    <text evidence="1">The sequence shown here is derived from an EMBL/GenBank/DDBJ whole genome shotgun (WGS) entry which is preliminary data.</text>
</comment>
<feature type="non-terminal residue" evidence="1">
    <location>
        <position position="1"/>
    </location>
</feature>
<reference evidence="1" key="1">
    <citation type="submission" date="2021-06" db="EMBL/GenBank/DDBJ databases">
        <authorList>
            <person name="Kallberg Y."/>
            <person name="Tangrot J."/>
            <person name="Rosling A."/>
        </authorList>
    </citation>
    <scope>NUCLEOTIDE SEQUENCE</scope>
    <source>
        <strain evidence="1">MT106</strain>
    </source>
</reference>
<dbReference type="Proteomes" id="UP000789831">
    <property type="component" value="Unassembled WGS sequence"/>
</dbReference>
<evidence type="ECO:0000313" key="2">
    <source>
        <dbReference type="Proteomes" id="UP000789831"/>
    </source>
</evidence>
<gene>
    <name evidence="1" type="ORF">AGERDE_LOCUS10851</name>
</gene>
<keyword evidence="2" id="KW-1185">Reference proteome</keyword>
<sequence>QSNVSKSFNNCGAYWPAPFLTFHTNKLASLYIRLVLDDRFDKKSIGFSDNNSRGDYQFGWHIVRLVNQKRLSQLVKEHYIRASGKSEPARPQLYNYVYVLRASHSPTDKETWLKYTFWVEIYLISRAGILMLICGRNLSHIFMAKEES</sequence>